<sequence length="405" mass="46275">MKQLLYTQQYSHHNSKGNCRICAWASLDCLLTSLPITPLSYSSIIMRSNGNLSMTDTRRISPQTTSSSGYHSDLSSATSTNESPQSIHEILPIQYEKATSSSSAQTQKKTLTLTTNSTHDKSVTNKNLSRLSSFIRKQYERAKSKLTSKPLSSSTYVPTSTVPTCSKATSTTPLSHLSEETYTMASKQNSISNPKSHYLSSVYKQNSYTEPVYSVYVQPIMNNKAKRTTQQQQQQPQSYKNYASIHECYSHQPSYRYSAINNTSQYSSSSSYRRLATMANFENTNYYRRHNYYPAELSSSYLNYYPYRYTNKNYDYSRSNYVSLSDTISTKTSAFTPIGQKAKSKQLYQRPTYNIYEQIPPSDDPCDLEVAQYFPHTSQWSNPNYFDIYAKDTNIQKPTYAETLC</sequence>
<dbReference type="OrthoDB" id="10033172at2759"/>
<reference evidence="2" key="1">
    <citation type="submission" date="2021-02" db="EMBL/GenBank/DDBJ databases">
        <authorList>
            <person name="Nowell W R."/>
        </authorList>
    </citation>
    <scope>NUCLEOTIDE SEQUENCE</scope>
</reference>
<gene>
    <name evidence="2" type="ORF">EDS130_LOCUS1173</name>
</gene>
<evidence type="ECO:0000313" key="3">
    <source>
        <dbReference type="Proteomes" id="UP000663852"/>
    </source>
</evidence>
<dbReference type="AlphaFoldDB" id="A0A813N5N1"/>
<dbReference type="Proteomes" id="UP000663852">
    <property type="component" value="Unassembled WGS sequence"/>
</dbReference>
<feature type="region of interest" description="Disordered" evidence="1">
    <location>
        <begin position="54"/>
        <end position="85"/>
    </location>
</feature>
<proteinExistence type="predicted"/>
<feature type="compositionally biased region" description="Low complexity" evidence="1">
    <location>
        <begin position="98"/>
        <end position="115"/>
    </location>
</feature>
<feature type="region of interest" description="Disordered" evidence="1">
    <location>
        <begin position="150"/>
        <end position="171"/>
    </location>
</feature>
<name>A0A813N5N1_ADIRI</name>
<evidence type="ECO:0000313" key="2">
    <source>
        <dbReference type="EMBL" id="CAF0732200.1"/>
    </source>
</evidence>
<evidence type="ECO:0000256" key="1">
    <source>
        <dbReference type="SAM" id="MobiDB-lite"/>
    </source>
</evidence>
<comment type="caution">
    <text evidence="2">The sequence shown here is derived from an EMBL/GenBank/DDBJ whole genome shotgun (WGS) entry which is preliminary data.</text>
</comment>
<dbReference type="EMBL" id="CAJNOJ010000003">
    <property type="protein sequence ID" value="CAF0732200.1"/>
    <property type="molecule type" value="Genomic_DNA"/>
</dbReference>
<feature type="compositionally biased region" description="Low complexity" evidence="1">
    <location>
        <begin position="150"/>
        <end position="164"/>
    </location>
</feature>
<feature type="region of interest" description="Disordered" evidence="1">
    <location>
        <begin position="98"/>
        <end position="123"/>
    </location>
</feature>
<organism evidence="2 3">
    <name type="scientific">Adineta ricciae</name>
    <name type="common">Rotifer</name>
    <dbReference type="NCBI Taxonomy" id="249248"/>
    <lineage>
        <taxon>Eukaryota</taxon>
        <taxon>Metazoa</taxon>
        <taxon>Spiralia</taxon>
        <taxon>Gnathifera</taxon>
        <taxon>Rotifera</taxon>
        <taxon>Eurotatoria</taxon>
        <taxon>Bdelloidea</taxon>
        <taxon>Adinetida</taxon>
        <taxon>Adinetidae</taxon>
        <taxon>Adineta</taxon>
    </lineage>
</organism>
<protein>
    <submittedName>
        <fullName evidence="2">Uncharacterized protein</fullName>
    </submittedName>
</protein>
<accession>A0A813N5N1</accession>